<dbReference type="InterPro" id="IPR016980">
    <property type="entry name" value="S-AdoMet-dep_MeTrfase_Alr7345"/>
</dbReference>
<dbReference type="PIRSF" id="PIRSF031679">
    <property type="entry name" value="Mtase_Alr7345_prd"/>
    <property type="match status" value="1"/>
</dbReference>
<evidence type="ECO:0000313" key="2">
    <source>
        <dbReference type="EMBL" id="SVB33962.1"/>
    </source>
</evidence>
<dbReference type="InterPro" id="IPR013216">
    <property type="entry name" value="Methyltransf_11"/>
</dbReference>
<evidence type="ECO:0000259" key="1">
    <source>
        <dbReference type="Pfam" id="PF08241"/>
    </source>
</evidence>
<dbReference type="GO" id="GO:0008757">
    <property type="term" value="F:S-adenosylmethionine-dependent methyltransferase activity"/>
    <property type="evidence" value="ECO:0007669"/>
    <property type="project" value="InterPro"/>
</dbReference>
<proteinExistence type="predicted"/>
<dbReference type="InterPro" id="IPR029063">
    <property type="entry name" value="SAM-dependent_MTases_sf"/>
</dbReference>
<organism evidence="2">
    <name type="scientific">marine metagenome</name>
    <dbReference type="NCBI Taxonomy" id="408172"/>
    <lineage>
        <taxon>unclassified sequences</taxon>
        <taxon>metagenomes</taxon>
        <taxon>ecological metagenomes</taxon>
    </lineage>
</organism>
<sequence>MRKLNLLFLVLFLLTGFSTLSAHNLEESIASSDRTPAFATRDVYRHPHETLNFFGIEPDMTVVELNPGGGWYTEILANYIHYPGTLIAAQGSYYLEGFKKKMNSSSMYGRVELVNLNSTLAEPNSVDAVVTFRNLHNWLGADMDSIFKNSFKALKPGGSFGVVEHRAKPGTDFETMKSSGYVTEEHAIEVALKQGFELVAKSEINANPKDTKDHPKGVWTLPPRLRLDDVDRDKYESIGESDRMTLLFRKP</sequence>
<dbReference type="Pfam" id="PF08241">
    <property type="entry name" value="Methyltransf_11"/>
    <property type="match status" value="1"/>
</dbReference>
<feature type="domain" description="Methyltransferase type 11" evidence="1">
    <location>
        <begin position="67"/>
        <end position="160"/>
    </location>
</feature>
<gene>
    <name evidence="2" type="ORF">METZ01_LOCUS186816</name>
</gene>
<dbReference type="AlphaFoldDB" id="A0A382D7D6"/>
<accession>A0A382D7D6</accession>
<dbReference type="Gene3D" id="3.40.50.150">
    <property type="entry name" value="Vaccinia Virus protein VP39"/>
    <property type="match status" value="1"/>
</dbReference>
<protein>
    <recommendedName>
        <fullName evidence="1">Methyltransferase type 11 domain-containing protein</fullName>
    </recommendedName>
</protein>
<dbReference type="SUPFAM" id="SSF53335">
    <property type="entry name" value="S-adenosyl-L-methionine-dependent methyltransferases"/>
    <property type="match status" value="1"/>
</dbReference>
<name>A0A382D7D6_9ZZZZ</name>
<reference evidence="2" key="1">
    <citation type="submission" date="2018-05" db="EMBL/GenBank/DDBJ databases">
        <authorList>
            <person name="Lanie J.A."/>
            <person name="Ng W.-L."/>
            <person name="Kazmierczak K.M."/>
            <person name="Andrzejewski T.M."/>
            <person name="Davidsen T.M."/>
            <person name="Wayne K.J."/>
            <person name="Tettelin H."/>
            <person name="Glass J.I."/>
            <person name="Rusch D."/>
            <person name="Podicherti R."/>
            <person name="Tsui H.-C.T."/>
            <person name="Winkler M.E."/>
        </authorList>
    </citation>
    <scope>NUCLEOTIDE SEQUENCE</scope>
</reference>
<dbReference type="EMBL" id="UINC01037848">
    <property type="protein sequence ID" value="SVB33962.1"/>
    <property type="molecule type" value="Genomic_DNA"/>
</dbReference>